<dbReference type="KEGG" id="dtm:BJL86_3192"/>
<keyword evidence="3" id="KW-1185">Reference proteome</keyword>
<protein>
    <submittedName>
        <fullName evidence="2">Uncharacterized protein</fullName>
    </submittedName>
</protein>
<evidence type="ECO:0000313" key="2">
    <source>
        <dbReference type="EMBL" id="ANI93951.1"/>
    </source>
</evidence>
<organism evidence="2 3">
    <name type="scientific">Dietzia timorensis</name>
    <dbReference type="NCBI Taxonomy" id="499555"/>
    <lineage>
        <taxon>Bacteria</taxon>
        <taxon>Bacillati</taxon>
        <taxon>Actinomycetota</taxon>
        <taxon>Actinomycetes</taxon>
        <taxon>Mycobacteriales</taxon>
        <taxon>Dietziaceae</taxon>
        <taxon>Dietzia</taxon>
    </lineage>
</organism>
<feature type="signal peptide" evidence="1">
    <location>
        <begin position="1"/>
        <end position="37"/>
    </location>
</feature>
<dbReference type="Proteomes" id="UP000186104">
    <property type="component" value="Chromosome"/>
</dbReference>
<reference evidence="2 3" key="1">
    <citation type="submission" date="2016-06" db="EMBL/GenBank/DDBJ databases">
        <title>Complete genome sequence of a saline-alkali tolerant type strain Dietzia timorensis ID05-A0528T.</title>
        <authorList>
            <person name="Wu X."/>
        </authorList>
    </citation>
    <scope>NUCLEOTIDE SEQUENCE [LARGE SCALE GENOMIC DNA]</scope>
    <source>
        <strain evidence="2 3">ID05-A0528</strain>
    </source>
</reference>
<accession>A0A173LQQ1</accession>
<dbReference type="EMBL" id="CP015961">
    <property type="protein sequence ID" value="ANI93951.1"/>
    <property type="molecule type" value="Genomic_DNA"/>
</dbReference>
<feature type="chain" id="PRO_5008008847" evidence="1">
    <location>
        <begin position="38"/>
        <end position="92"/>
    </location>
</feature>
<sequence length="92" mass="9549">MQSIEEFGMRKSMWARSAAVAGAAAFAMAATASPANAQAPAPNPLEGSIQMDVLDSIITHSGELSANPWVLSIYGGSIVACLFNDCADDNNM</sequence>
<name>A0A173LQQ1_9ACTN</name>
<gene>
    <name evidence="2" type="ORF">BJL86_3192</name>
</gene>
<dbReference type="AlphaFoldDB" id="A0A173LQQ1"/>
<evidence type="ECO:0000313" key="3">
    <source>
        <dbReference type="Proteomes" id="UP000186104"/>
    </source>
</evidence>
<evidence type="ECO:0000256" key="1">
    <source>
        <dbReference type="SAM" id="SignalP"/>
    </source>
</evidence>
<keyword evidence="1" id="KW-0732">Signal</keyword>
<proteinExistence type="predicted"/>